<dbReference type="PROSITE" id="PS51257">
    <property type="entry name" value="PROKAR_LIPOPROTEIN"/>
    <property type="match status" value="1"/>
</dbReference>
<name>A0A1L3MT45_9BACI</name>
<evidence type="ECO:0000256" key="1">
    <source>
        <dbReference type="SAM" id="SignalP"/>
    </source>
</evidence>
<reference evidence="2 3" key="1">
    <citation type="journal article" date="2016" name="Sci. Rep.">
        <title>Complete genome sequence and transcriptomic analysis of a novel marine strain Bacillus weihaiensis reveals the mechanism of brown algae degradation.</title>
        <authorList>
            <person name="Zhu Y."/>
            <person name="Chen P."/>
            <person name="Bao Y."/>
            <person name="Men Y."/>
            <person name="Zeng Y."/>
            <person name="Yang J."/>
            <person name="Sun J."/>
            <person name="Sun Y."/>
        </authorList>
    </citation>
    <scope>NUCLEOTIDE SEQUENCE [LARGE SCALE GENOMIC DNA]</scope>
    <source>
        <strain evidence="2 3">Alg07</strain>
    </source>
</reference>
<protein>
    <recommendedName>
        <fullName evidence="4">PepSY domain-containing protein</fullName>
    </recommendedName>
</protein>
<dbReference type="AlphaFoldDB" id="A0A1L3MT45"/>
<evidence type="ECO:0000313" key="3">
    <source>
        <dbReference type="Proteomes" id="UP000181936"/>
    </source>
</evidence>
<feature type="chain" id="PRO_5039163959" description="PepSY domain-containing protein" evidence="1">
    <location>
        <begin position="20"/>
        <end position="125"/>
    </location>
</feature>
<sequence length="125" mass="14439">MKQILLLFFLLALTGCNTADQEEAIQKEDVGALQTRNDTTVENDEMLVESREEGHDIASLSPTEAEALVKRNLEEKNQDDLIIQYDHQENDHYIIHVYSAHEPPENTEAWYMVNIQTKEVQLLKQ</sequence>
<proteinExistence type="predicted"/>
<gene>
    <name evidence="2" type="ORF">A9C19_12440</name>
</gene>
<evidence type="ECO:0008006" key="4">
    <source>
        <dbReference type="Google" id="ProtNLM"/>
    </source>
</evidence>
<keyword evidence="3" id="KW-1185">Reference proteome</keyword>
<organism evidence="2 3">
    <name type="scientific">Bacillus weihaiensis</name>
    <dbReference type="NCBI Taxonomy" id="1547283"/>
    <lineage>
        <taxon>Bacteria</taxon>
        <taxon>Bacillati</taxon>
        <taxon>Bacillota</taxon>
        <taxon>Bacilli</taxon>
        <taxon>Bacillales</taxon>
        <taxon>Bacillaceae</taxon>
        <taxon>Bacillus</taxon>
    </lineage>
</organism>
<dbReference type="EMBL" id="CP016020">
    <property type="protein sequence ID" value="APH05497.1"/>
    <property type="molecule type" value="Genomic_DNA"/>
</dbReference>
<feature type="signal peptide" evidence="1">
    <location>
        <begin position="1"/>
        <end position="19"/>
    </location>
</feature>
<keyword evidence="1" id="KW-0732">Signal</keyword>
<accession>A0A1L3MT45</accession>
<evidence type="ECO:0000313" key="2">
    <source>
        <dbReference type="EMBL" id="APH05497.1"/>
    </source>
</evidence>
<dbReference type="Proteomes" id="UP000181936">
    <property type="component" value="Chromosome"/>
</dbReference>
<dbReference type="RefSeq" id="WP_072580287.1">
    <property type="nucleotide sequence ID" value="NZ_CP016020.1"/>
</dbReference>
<dbReference type="OrthoDB" id="2875615at2"/>
<dbReference type="KEGG" id="bwh:A9C19_12440"/>